<dbReference type="Pfam" id="PF24883">
    <property type="entry name" value="NPHP3_N"/>
    <property type="match status" value="1"/>
</dbReference>
<protein>
    <submittedName>
        <fullName evidence="3">NACHT domain protein</fullName>
    </submittedName>
</protein>
<dbReference type="HOGENOM" id="CLU_024264_0_0_1"/>
<keyword evidence="4" id="KW-1185">Reference proteome</keyword>
<dbReference type="PANTHER" id="PTHR10039">
    <property type="entry name" value="AMELOGENIN"/>
    <property type="match status" value="1"/>
</dbReference>
<dbReference type="InterPro" id="IPR056884">
    <property type="entry name" value="NPHP3-like_N"/>
</dbReference>
<keyword evidence="1" id="KW-0677">Repeat</keyword>
<dbReference type="AlphaFoldDB" id="B0Y574"/>
<dbReference type="Gene3D" id="3.40.50.300">
    <property type="entry name" value="P-loop containing nucleotide triphosphate hydrolases"/>
    <property type="match status" value="1"/>
</dbReference>
<dbReference type="EMBL" id="DS499598">
    <property type="protein sequence ID" value="EDP50823.1"/>
    <property type="molecule type" value="Genomic_DNA"/>
</dbReference>
<dbReference type="PROSITE" id="PS50837">
    <property type="entry name" value="NACHT"/>
    <property type="match status" value="1"/>
</dbReference>
<reference evidence="3 4" key="1">
    <citation type="journal article" date="2008" name="PLoS Genet.">
        <title>Genomic islands in the pathogenic filamentous fungus Aspergillus fumigatus.</title>
        <authorList>
            <person name="Fedorova N.D."/>
            <person name="Khaldi N."/>
            <person name="Joardar V.S."/>
            <person name="Maiti R."/>
            <person name="Amedeo P."/>
            <person name="Anderson M.J."/>
            <person name="Crabtree J."/>
            <person name="Silva J.C."/>
            <person name="Badger J.H."/>
            <person name="Albarraq A."/>
            <person name="Angiuoli S."/>
            <person name="Bussey H."/>
            <person name="Bowyer P."/>
            <person name="Cotty P.J."/>
            <person name="Dyer P.S."/>
            <person name="Egan A."/>
            <person name="Galens K."/>
            <person name="Fraser-Liggett C.M."/>
            <person name="Haas B.J."/>
            <person name="Inman J.M."/>
            <person name="Kent R."/>
            <person name="Lemieux S."/>
            <person name="Malavazi I."/>
            <person name="Orvis J."/>
            <person name="Roemer T."/>
            <person name="Ronning C.M."/>
            <person name="Sundaram J.P."/>
            <person name="Sutton G."/>
            <person name="Turner G."/>
            <person name="Venter J.C."/>
            <person name="White O.R."/>
            <person name="Whitty B.R."/>
            <person name="Youngman P."/>
            <person name="Wolfe K.H."/>
            <person name="Goldman G.H."/>
            <person name="Wortman J.R."/>
            <person name="Jiang B."/>
            <person name="Denning D.W."/>
            <person name="Nierman W.C."/>
        </authorList>
    </citation>
    <scope>NUCLEOTIDE SEQUENCE [LARGE SCALE GENOMIC DNA]</scope>
    <source>
        <strain evidence="4">CBS 144.89 / FGSC A1163 / CEA10</strain>
    </source>
</reference>
<feature type="domain" description="NACHT" evidence="2">
    <location>
        <begin position="111"/>
        <end position="259"/>
    </location>
</feature>
<dbReference type="InterPro" id="IPR007111">
    <property type="entry name" value="NACHT_NTPase"/>
</dbReference>
<proteinExistence type="predicted"/>
<dbReference type="OrthoDB" id="62952at2759"/>
<name>B0Y574_ASPFC</name>
<evidence type="ECO:0000313" key="3">
    <source>
        <dbReference type="EMBL" id="EDP50823.1"/>
    </source>
</evidence>
<evidence type="ECO:0000256" key="1">
    <source>
        <dbReference type="ARBA" id="ARBA00022737"/>
    </source>
</evidence>
<evidence type="ECO:0000259" key="2">
    <source>
        <dbReference type="PROSITE" id="PS50837"/>
    </source>
</evidence>
<sequence length="749" mass="86981">MVLETDRLPGIVSEFLRYSDTLRNLIQKATWEIMEDIKSMLYDYESKNPLTYSWKASSHTLLVARWLGSDQMSHQYQYHDELRTVRADQACKYLLGTSSFVNWYDAIDNFQQLVLVGDMGCGKTVAMSFLVDTLKRRNQGRLPEPKLCYYYCRDDKTGKGTSILSALILSLLEQLPGLKKPFFEWYKQAQAAGTFDPAASIMELGEYLERLLEMIDRPIFFVIDGLDECNRASRDSLLCILGRLSLKARRLKILLSTRPEQEILEQLGKAAWIELEPDAERDVIVADKIIENQLSYLSPNVKILVRDQLSRLAQGSAIWTKMVVELIEVRKISAIDPMRHFMRNIPLPKQLTSLYATLFSRSTSDDPENQQLASIALKLLAVTHRPFSILELAWAVTLDFTRVTTVNDLACLVDHQRIMSLIHPFIAHVDLKDVRARQVRLVHQSVKEFVLENWTSDLPLTQGGPVRKPSQMVTEQRLEDLNAFILDICIRYLLLDDIGQRSLFSEEQMAIAELPQDDDLFKDNQEPVQYDPYCTWESWEENMIRYDPTERGFGEFFVYASCHWLEYFGSITVKCLPRLENIENLCRAGSTRLQNWIQQNCRPDCTISPRFEFESSLYDPLSITCLYGSEAMLRVMLEKSDFDNERFLQNPAMGAADQILRWGDITRLRFLFLDERLGHELQNVGFFRLVIRRWSDRIISQQDWTPVFSLIDYMPEGSVQEEWRNEILTLAANYRCTPMIQRMETLQQI</sequence>
<dbReference type="Proteomes" id="UP000001699">
    <property type="component" value="Unassembled WGS sequence"/>
</dbReference>
<organism evidence="3 4">
    <name type="scientific">Aspergillus fumigatus (strain CBS 144.89 / FGSC A1163 / CEA10)</name>
    <name type="common">Neosartorya fumigata</name>
    <dbReference type="NCBI Taxonomy" id="451804"/>
    <lineage>
        <taxon>Eukaryota</taxon>
        <taxon>Fungi</taxon>
        <taxon>Dikarya</taxon>
        <taxon>Ascomycota</taxon>
        <taxon>Pezizomycotina</taxon>
        <taxon>Eurotiomycetes</taxon>
        <taxon>Eurotiomycetidae</taxon>
        <taxon>Eurotiales</taxon>
        <taxon>Aspergillaceae</taxon>
        <taxon>Aspergillus</taxon>
        <taxon>Aspergillus subgen. Fumigati</taxon>
    </lineage>
</organism>
<dbReference type="PANTHER" id="PTHR10039:SF10">
    <property type="entry name" value="NACHT DOMAIN-CONTAINING PROTEIN"/>
    <property type="match status" value="1"/>
</dbReference>
<dbReference type="PhylomeDB" id="B0Y574"/>
<dbReference type="SUPFAM" id="SSF52540">
    <property type="entry name" value="P-loop containing nucleoside triphosphate hydrolases"/>
    <property type="match status" value="1"/>
</dbReference>
<accession>B0Y574</accession>
<evidence type="ECO:0000313" key="4">
    <source>
        <dbReference type="Proteomes" id="UP000001699"/>
    </source>
</evidence>
<dbReference type="VEuPathDB" id="FungiDB:AFUB_071630"/>
<dbReference type="InterPro" id="IPR027417">
    <property type="entry name" value="P-loop_NTPase"/>
</dbReference>
<gene>
    <name evidence="3" type="ORF">AFUB_071630</name>
</gene>